<dbReference type="PANTHER" id="PTHR21812:SF1">
    <property type="entry name" value="INO80 COMPLEX SUBUNIT E"/>
    <property type="match status" value="1"/>
</dbReference>
<dbReference type="EMBL" id="CAJPEV010000476">
    <property type="protein sequence ID" value="CAG0885655.1"/>
    <property type="molecule type" value="Genomic_DNA"/>
</dbReference>
<reference evidence="3" key="1">
    <citation type="submission" date="2020-11" db="EMBL/GenBank/DDBJ databases">
        <authorList>
            <person name="Tran Van P."/>
        </authorList>
    </citation>
    <scope>NUCLEOTIDE SEQUENCE</scope>
</reference>
<feature type="region of interest" description="Disordered" evidence="1">
    <location>
        <begin position="20"/>
        <end position="145"/>
    </location>
</feature>
<dbReference type="InterPro" id="IPR056515">
    <property type="entry name" value="INO80E_N"/>
</dbReference>
<evidence type="ECO:0000313" key="3">
    <source>
        <dbReference type="EMBL" id="CAD7243668.1"/>
    </source>
</evidence>
<protein>
    <recommendedName>
        <fullName evidence="2">INO80 complex subunit E N-terminal domain-containing protein</fullName>
    </recommendedName>
</protein>
<dbReference type="EMBL" id="LR899993">
    <property type="protein sequence ID" value="CAD7243668.1"/>
    <property type="molecule type" value="Genomic_DNA"/>
</dbReference>
<dbReference type="GO" id="GO:0031011">
    <property type="term" value="C:Ino80 complex"/>
    <property type="evidence" value="ECO:0007669"/>
    <property type="project" value="InterPro"/>
</dbReference>
<feature type="domain" description="INO80 complex subunit E N-terminal" evidence="2">
    <location>
        <begin position="2"/>
        <end position="31"/>
    </location>
</feature>
<evidence type="ECO:0000259" key="2">
    <source>
        <dbReference type="Pfam" id="PF24237"/>
    </source>
</evidence>
<dbReference type="PANTHER" id="PTHR21812">
    <property type="entry name" value="INO80 COMPLEX SUBUNIT E"/>
    <property type="match status" value="1"/>
</dbReference>
<dbReference type="GO" id="GO:0006338">
    <property type="term" value="P:chromatin remodeling"/>
    <property type="evidence" value="ECO:0007669"/>
    <property type="project" value="InterPro"/>
</dbReference>
<dbReference type="Pfam" id="PF24237">
    <property type="entry name" value="INO80E"/>
    <property type="match status" value="1"/>
</dbReference>
<dbReference type="OrthoDB" id="5977486at2759"/>
<dbReference type="AlphaFoldDB" id="A0A7R9A544"/>
<feature type="compositionally biased region" description="Basic and acidic residues" evidence="1">
    <location>
        <begin position="20"/>
        <end position="38"/>
    </location>
</feature>
<evidence type="ECO:0000256" key="1">
    <source>
        <dbReference type="SAM" id="MobiDB-lite"/>
    </source>
</evidence>
<proteinExistence type="predicted"/>
<gene>
    <name evidence="3" type="ORF">DSTB1V02_LOCUS3582</name>
</gene>
<organism evidence="3">
    <name type="scientific">Darwinula stevensoni</name>
    <dbReference type="NCBI Taxonomy" id="69355"/>
    <lineage>
        <taxon>Eukaryota</taxon>
        <taxon>Metazoa</taxon>
        <taxon>Ecdysozoa</taxon>
        <taxon>Arthropoda</taxon>
        <taxon>Crustacea</taxon>
        <taxon>Oligostraca</taxon>
        <taxon>Ostracoda</taxon>
        <taxon>Podocopa</taxon>
        <taxon>Podocopida</taxon>
        <taxon>Darwinulocopina</taxon>
        <taxon>Darwinuloidea</taxon>
        <taxon>Darwinulidae</taxon>
        <taxon>Darwinula</taxon>
    </lineage>
</organism>
<keyword evidence="4" id="KW-1185">Reference proteome</keyword>
<feature type="compositionally biased region" description="Acidic residues" evidence="1">
    <location>
        <begin position="45"/>
        <end position="54"/>
    </location>
</feature>
<evidence type="ECO:0000313" key="4">
    <source>
        <dbReference type="Proteomes" id="UP000677054"/>
    </source>
</evidence>
<name>A0A7R9A544_9CRUS</name>
<accession>A0A7R9A544</accession>
<dbReference type="InterPro" id="IPR026678">
    <property type="entry name" value="INO80E"/>
</dbReference>
<sequence>MENEGLKEELLRAEHRLLKVTRDKSFLLDRLLNYEKPDPGTSSDAGEETESSDDDERRHPPPQKRKKGNSEGGGKKGNSGTSSSQPPRKEPKKKSSSAKASKSKSSSSSHLVSGIQLGSMDVRIPSSSSSMLDGDRGVLPPQPHL</sequence>
<feature type="compositionally biased region" description="Low complexity" evidence="1">
    <location>
        <begin position="97"/>
        <end position="109"/>
    </location>
</feature>
<dbReference type="Proteomes" id="UP000677054">
    <property type="component" value="Unassembled WGS sequence"/>
</dbReference>